<reference evidence="1" key="1">
    <citation type="journal article" date="2020" name="mSystems">
        <title>Genome- and Community-Level Interaction Insights into Carbon Utilization and Element Cycling Functions of Hydrothermarchaeota in Hydrothermal Sediment.</title>
        <authorList>
            <person name="Zhou Z."/>
            <person name="Liu Y."/>
            <person name="Xu W."/>
            <person name="Pan J."/>
            <person name="Luo Z.H."/>
            <person name="Li M."/>
        </authorList>
    </citation>
    <scope>NUCLEOTIDE SEQUENCE [LARGE SCALE GENOMIC DNA]</scope>
    <source>
        <strain evidence="1">HyVt-76</strain>
    </source>
</reference>
<feature type="non-terminal residue" evidence="1">
    <location>
        <position position="1"/>
    </location>
</feature>
<sequence>LDSDDEWLPQKLAMARQFHEQNPEYLIFQSEEIWIRNGKRVNPKKKHQKHGGRIFKQSLPLCIVSPSAVVIHRKVFEKAGLFDETFPVCEDYDLWLRVARHFPIGLDARPGIVKYGGHDDQLSRKYWGMDFYRVRAIEKHLNDPDLPADLRLAALQEIVHKLSILINGYRKRNKKHEELEQKLIFYSEQLQRLESKI</sequence>
<dbReference type="InterPro" id="IPR029044">
    <property type="entry name" value="Nucleotide-diphossugar_trans"/>
</dbReference>
<organism evidence="1">
    <name type="scientific">Caldithrix abyssi</name>
    <dbReference type="NCBI Taxonomy" id="187145"/>
    <lineage>
        <taxon>Bacteria</taxon>
        <taxon>Pseudomonadati</taxon>
        <taxon>Calditrichota</taxon>
        <taxon>Calditrichia</taxon>
        <taxon>Calditrichales</taxon>
        <taxon>Calditrichaceae</taxon>
        <taxon>Caldithrix</taxon>
    </lineage>
</organism>
<dbReference type="SUPFAM" id="SSF53448">
    <property type="entry name" value="Nucleotide-diphospho-sugar transferases"/>
    <property type="match status" value="1"/>
</dbReference>
<proteinExistence type="predicted"/>
<comment type="caution">
    <text evidence="1">The sequence shown here is derived from an EMBL/GenBank/DDBJ whole genome shotgun (WGS) entry which is preliminary data.</text>
</comment>
<gene>
    <name evidence="1" type="ORF">ENL21_08640</name>
</gene>
<accession>A0A7V5H5F7</accession>
<dbReference type="EMBL" id="DRTD01000638">
    <property type="protein sequence ID" value="HHE55835.1"/>
    <property type="molecule type" value="Genomic_DNA"/>
</dbReference>
<name>A0A7V5H5F7_CALAY</name>
<dbReference type="AlphaFoldDB" id="A0A7V5H5F7"/>
<protein>
    <submittedName>
        <fullName evidence="1">Glycosyltransferase family 2 protein</fullName>
    </submittedName>
</protein>
<dbReference type="Gene3D" id="3.90.550.10">
    <property type="entry name" value="Spore Coat Polysaccharide Biosynthesis Protein SpsA, Chain A"/>
    <property type="match status" value="1"/>
</dbReference>
<evidence type="ECO:0000313" key="1">
    <source>
        <dbReference type="EMBL" id="HHE55835.1"/>
    </source>
</evidence>
<dbReference type="Proteomes" id="UP000886111">
    <property type="component" value="Unassembled WGS sequence"/>
</dbReference>